<accession>B0LJ40</accession>
<protein>
    <submittedName>
        <fullName evidence="2">Putative IS1650 family transposase</fullName>
    </submittedName>
</protein>
<name>B0LJ40_STRRH</name>
<evidence type="ECO:0000313" key="2">
    <source>
        <dbReference type="EMBL" id="ABX71140.1"/>
    </source>
</evidence>
<organism evidence="2">
    <name type="scientific">Streptomyces rishiriensis</name>
    <dbReference type="NCBI Taxonomy" id="68264"/>
    <lineage>
        <taxon>Bacteria</taxon>
        <taxon>Bacillati</taxon>
        <taxon>Actinomycetota</taxon>
        <taxon>Actinomycetes</taxon>
        <taxon>Kitasatosporales</taxon>
        <taxon>Streptomycetaceae</taxon>
        <taxon>Streptomyces</taxon>
    </lineage>
</organism>
<feature type="region of interest" description="Disordered" evidence="1">
    <location>
        <begin position="90"/>
        <end position="162"/>
    </location>
</feature>
<feature type="compositionally biased region" description="Low complexity" evidence="1">
    <location>
        <begin position="202"/>
        <end position="214"/>
    </location>
</feature>
<proteinExistence type="predicted"/>
<feature type="region of interest" description="Disordered" evidence="1">
    <location>
        <begin position="194"/>
        <end position="220"/>
    </location>
</feature>
<feature type="region of interest" description="Disordered" evidence="1">
    <location>
        <begin position="55"/>
        <end position="74"/>
    </location>
</feature>
<feature type="compositionally biased region" description="Basic residues" evidence="1">
    <location>
        <begin position="137"/>
        <end position="146"/>
    </location>
</feature>
<dbReference type="AlphaFoldDB" id="B0LJ40"/>
<feature type="compositionally biased region" description="Low complexity" evidence="1">
    <location>
        <begin position="95"/>
        <end position="110"/>
    </location>
</feature>
<reference evidence="2" key="2">
    <citation type="journal article" date="2008" name="Antimicrob. Agents Chemother.">
        <title>Biosynthetic investigations of lactonamycin and lactonamycin z: cloning of the biosynthetic gene clusters and discovery of an unusual starter unit.</title>
        <authorList>
            <person name="Zhang X."/>
            <person name="Alemany L.B."/>
            <person name="Fiedler H.P."/>
            <person name="Goodfellow M."/>
            <person name="Parry R.J."/>
        </authorList>
    </citation>
    <scope>NUCLEOTIDE SEQUENCE</scope>
    <source>
        <strain evidence="2">MJ773-88K4</strain>
    </source>
</reference>
<sequence>MRLLTDEQWARLAPCLPRNGIDWTVSVDSTINRAHQHATHTIRPEMDTGAAACRSESKAPATGGEPAGHAIGRSREGLTTKIHHAVDGGGRPLAVVVTPGRSTTRRSSPSCWATSEPHDSAAVGRAPRRSPAPAPARMRRLVRRPRPTPPGGAPTAPGVAPCPLRHTVHGGNMRTRATIALTTALLAALAACSSSGDDKADTPNSSPTTSFETPTPTPAAPDAVELERVADTYVNLYFGGAGEGAYALLSKRCRAKADPATYAATVAQAAKDDGPDHPATDVHATASGDMGRVSYKVKGLPKFDQQGQPWTVEGGAWKYDAC</sequence>
<evidence type="ECO:0000256" key="1">
    <source>
        <dbReference type="SAM" id="MobiDB-lite"/>
    </source>
</evidence>
<dbReference type="EMBL" id="EU147298">
    <property type="protein sequence ID" value="ABX71140.1"/>
    <property type="molecule type" value="Genomic_DNA"/>
</dbReference>
<reference evidence="2" key="1">
    <citation type="submission" date="2007-09" db="EMBL/GenBank/DDBJ databases">
        <authorList>
            <person name="Zhang X.J."/>
            <person name="Alemany L.B."/>
            <person name="Fiedler H.-P."/>
            <person name="Goodfellow M."/>
            <person name="Parry R.J."/>
        </authorList>
    </citation>
    <scope>NUCLEOTIDE SEQUENCE</scope>
    <source>
        <strain evidence="2">MJ773-88K4</strain>
    </source>
</reference>
<feature type="compositionally biased region" description="Low complexity" evidence="1">
    <location>
        <begin position="121"/>
        <end position="131"/>
    </location>
</feature>